<name>A0A955I841_9BACT</name>
<keyword evidence="1" id="KW-0472">Membrane</keyword>
<protein>
    <submittedName>
        <fullName evidence="2">Uncharacterized protein</fullName>
    </submittedName>
</protein>
<evidence type="ECO:0000313" key="3">
    <source>
        <dbReference type="Proteomes" id="UP000760819"/>
    </source>
</evidence>
<evidence type="ECO:0000256" key="1">
    <source>
        <dbReference type="SAM" id="Phobius"/>
    </source>
</evidence>
<reference evidence="2" key="1">
    <citation type="submission" date="2020-04" db="EMBL/GenBank/DDBJ databases">
        <authorList>
            <person name="Zhang T."/>
        </authorList>
    </citation>
    <scope>NUCLEOTIDE SEQUENCE</scope>
    <source>
        <strain evidence="2">HKST-UBA12</strain>
    </source>
</reference>
<accession>A0A955I841</accession>
<dbReference type="Proteomes" id="UP000760819">
    <property type="component" value="Unassembled WGS sequence"/>
</dbReference>
<feature type="transmembrane region" description="Helical" evidence="1">
    <location>
        <begin position="283"/>
        <end position="303"/>
    </location>
</feature>
<feature type="transmembrane region" description="Helical" evidence="1">
    <location>
        <begin position="115"/>
        <end position="134"/>
    </location>
</feature>
<evidence type="ECO:0000313" key="2">
    <source>
        <dbReference type="EMBL" id="MCA9379491.1"/>
    </source>
</evidence>
<dbReference type="AlphaFoldDB" id="A0A955I841"/>
<feature type="transmembrane region" description="Helical" evidence="1">
    <location>
        <begin position="60"/>
        <end position="80"/>
    </location>
</feature>
<gene>
    <name evidence="2" type="ORF">KC640_03615</name>
</gene>
<feature type="non-terminal residue" evidence="2">
    <location>
        <position position="1"/>
    </location>
</feature>
<keyword evidence="1" id="KW-1133">Transmembrane helix</keyword>
<feature type="transmembrane region" description="Helical" evidence="1">
    <location>
        <begin position="222"/>
        <end position="240"/>
    </location>
</feature>
<feature type="transmembrane region" description="Helical" evidence="1">
    <location>
        <begin position="37"/>
        <end position="54"/>
    </location>
</feature>
<keyword evidence="1" id="KW-0812">Transmembrane</keyword>
<proteinExistence type="predicted"/>
<dbReference type="EMBL" id="JAGQLI010000204">
    <property type="protein sequence ID" value="MCA9379491.1"/>
    <property type="molecule type" value="Genomic_DNA"/>
</dbReference>
<comment type="caution">
    <text evidence="2">The sequence shown here is derived from an EMBL/GenBank/DDBJ whole genome shotgun (WGS) entry which is preliminary data.</text>
</comment>
<sequence>VRFITLPAAAELEVSKYLLMVTPTLFFFLLLARQKSLGFWATVITIILSFHVILAAPLSMWVWIMSAVIGVAILVVLIMMTEFSVTDSLNSLRADIAKTLSSQISVAKVFQNNPVLSLIILFIAYLVLMTIVFVQGKLVFATEIADLAKDYQAAFAGITDVRTLLFGGGAVSNRVVVGLADIIAYNGLVGLVAYLLLWGSVIRFALERMLAGISEKTPQYEALILLPILLGLPLLAIFTAVPALGWWMWWISVAYLAADLLHDKRKVKQELLPTWKWRQNIKILAPIIQIIGILVIIITASALTRVITELFTQTTI</sequence>
<reference evidence="2" key="2">
    <citation type="journal article" date="2021" name="Microbiome">
        <title>Successional dynamics and alternative stable states in a saline activated sludge microbial community over 9 years.</title>
        <authorList>
            <person name="Wang Y."/>
            <person name="Ye J."/>
            <person name="Ju F."/>
            <person name="Liu L."/>
            <person name="Boyd J.A."/>
            <person name="Deng Y."/>
            <person name="Parks D.H."/>
            <person name="Jiang X."/>
            <person name="Yin X."/>
            <person name="Woodcroft B.J."/>
            <person name="Tyson G.W."/>
            <person name="Hugenholtz P."/>
            <person name="Polz M.F."/>
            <person name="Zhang T."/>
        </authorList>
    </citation>
    <scope>NUCLEOTIDE SEQUENCE</scope>
    <source>
        <strain evidence="2">HKST-UBA12</strain>
    </source>
</reference>
<feature type="transmembrane region" description="Helical" evidence="1">
    <location>
        <begin position="14"/>
        <end position="32"/>
    </location>
</feature>
<feature type="transmembrane region" description="Helical" evidence="1">
    <location>
        <begin position="182"/>
        <end position="201"/>
    </location>
</feature>
<organism evidence="2 3">
    <name type="scientific">Candidatus Dojkabacteria bacterium</name>
    <dbReference type="NCBI Taxonomy" id="2099670"/>
    <lineage>
        <taxon>Bacteria</taxon>
        <taxon>Candidatus Dojkabacteria</taxon>
    </lineage>
</organism>